<dbReference type="InterPro" id="IPR036388">
    <property type="entry name" value="WH-like_DNA-bd_sf"/>
</dbReference>
<dbReference type="Gene3D" id="1.10.10.10">
    <property type="entry name" value="Winged helix-like DNA-binding domain superfamily/Winged helix DNA-binding domain"/>
    <property type="match status" value="1"/>
</dbReference>
<proteinExistence type="predicted"/>
<dbReference type="Proteomes" id="UP000237865">
    <property type="component" value="Unassembled WGS sequence"/>
</dbReference>
<organism evidence="1 2">
    <name type="scientific">Williamsoniiplasma lucivorax</name>
    <dbReference type="NCBI Taxonomy" id="209274"/>
    <lineage>
        <taxon>Bacteria</taxon>
        <taxon>Bacillati</taxon>
        <taxon>Mycoplasmatota</taxon>
        <taxon>Mollicutes</taxon>
        <taxon>Entomoplasmatales</taxon>
        <taxon>Williamsoniiplasma</taxon>
    </lineage>
</organism>
<dbReference type="SUPFAM" id="SSF48295">
    <property type="entry name" value="TrpR-like"/>
    <property type="match status" value="1"/>
</dbReference>
<evidence type="ECO:0000313" key="2">
    <source>
        <dbReference type="Proteomes" id="UP000237865"/>
    </source>
</evidence>
<keyword evidence="2" id="KW-1185">Reference proteome</keyword>
<dbReference type="InterPro" id="IPR018392">
    <property type="entry name" value="LysM"/>
</dbReference>
<dbReference type="EMBL" id="PHNE01000005">
    <property type="protein sequence ID" value="PPE04313.1"/>
    <property type="molecule type" value="Genomic_DNA"/>
</dbReference>
<dbReference type="InterPro" id="IPR010921">
    <property type="entry name" value="Trp_repressor/repl_initiator"/>
</dbReference>
<dbReference type="GO" id="GO:0043565">
    <property type="term" value="F:sequence-specific DNA binding"/>
    <property type="evidence" value="ECO:0007669"/>
    <property type="project" value="InterPro"/>
</dbReference>
<sequence length="65" mass="7710">MAKQWTKEEKIKILSELSSSNASTIAKKYNISRDSILRWNRQVKKLVMIVLFEDRVKLLKIMEKT</sequence>
<protein>
    <submittedName>
        <fullName evidence="1">Transposase</fullName>
    </submittedName>
</protein>
<name>A0A2S5RAI5_9MOLU</name>
<gene>
    <name evidence="1" type="ORF">ELUCI_v1c08340</name>
</gene>
<evidence type="ECO:0000313" key="1">
    <source>
        <dbReference type="EMBL" id="PPE04313.1"/>
    </source>
</evidence>
<dbReference type="CDD" id="cd00118">
    <property type="entry name" value="LysM"/>
    <property type="match status" value="1"/>
</dbReference>
<dbReference type="AlphaFoldDB" id="A0A2S5RAI5"/>
<reference evidence="1 2" key="1">
    <citation type="submission" date="2017-11" db="EMBL/GenBank/DDBJ databases">
        <title>Genome sequence of Entomoplasma lucivorax PIPN-2 (ATCC 49196).</title>
        <authorList>
            <person name="Lo W.-S."/>
            <person name="Gasparich G.E."/>
            <person name="Kuo C.-H."/>
        </authorList>
    </citation>
    <scope>NUCLEOTIDE SEQUENCE [LARGE SCALE GENOMIC DNA]</scope>
    <source>
        <strain evidence="1 2">PIPN-2</strain>
    </source>
</reference>
<accession>A0A2S5RAI5</accession>
<comment type="caution">
    <text evidence="1">The sequence shown here is derived from an EMBL/GenBank/DDBJ whole genome shotgun (WGS) entry which is preliminary data.</text>
</comment>